<feature type="transmembrane region" description="Helical" evidence="1">
    <location>
        <begin position="71"/>
        <end position="91"/>
    </location>
</feature>
<name>A0A4U0QAF8_9NEIS</name>
<accession>A0A4U0QAF8</accession>
<keyword evidence="1" id="KW-1133">Transmembrane helix</keyword>
<proteinExistence type="predicted"/>
<feature type="transmembrane region" description="Helical" evidence="1">
    <location>
        <begin position="39"/>
        <end position="59"/>
    </location>
</feature>
<gene>
    <name evidence="2" type="ORF">FAZ21_03430</name>
</gene>
<keyword evidence="1" id="KW-0472">Membrane</keyword>
<evidence type="ECO:0000313" key="2">
    <source>
        <dbReference type="EMBL" id="TJZ77402.1"/>
    </source>
</evidence>
<feature type="transmembrane region" description="Helical" evidence="1">
    <location>
        <begin position="12"/>
        <end position="33"/>
    </location>
</feature>
<dbReference type="OrthoDB" id="1848374at2"/>
<evidence type="ECO:0000256" key="1">
    <source>
        <dbReference type="SAM" id="Phobius"/>
    </source>
</evidence>
<keyword evidence="3" id="KW-1185">Reference proteome</keyword>
<keyword evidence="1" id="KW-0812">Transmembrane</keyword>
<dbReference type="AlphaFoldDB" id="A0A4U0QAF8"/>
<dbReference type="RefSeq" id="WP_136771878.1">
    <property type="nucleotide sequence ID" value="NZ_CP156074.1"/>
</dbReference>
<comment type="caution">
    <text evidence="2">The sequence shown here is derived from an EMBL/GenBank/DDBJ whole genome shotgun (WGS) entry which is preliminary data.</text>
</comment>
<organism evidence="2 3">
    <name type="scientific">Chitiniphilus eburneus</name>
    <dbReference type="NCBI Taxonomy" id="2571148"/>
    <lineage>
        <taxon>Bacteria</taxon>
        <taxon>Pseudomonadati</taxon>
        <taxon>Pseudomonadota</taxon>
        <taxon>Betaproteobacteria</taxon>
        <taxon>Neisseriales</taxon>
        <taxon>Chitinibacteraceae</taxon>
        <taxon>Chitiniphilus</taxon>
    </lineage>
</organism>
<evidence type="ECO:0000313" key="3">
    <source>
        <dbReference type="Proteomes" id="UP000310016"/>
    </source>
</evidence>
<reference evidence="2 3" key="1">
    <citation type="submission" date="2019-04" db="EMBL/GenBank/DDBJ databases">
        <title>Chitiniphilus eburnea sp. nov., a novel chitinolytic bacterium isolated from aquaculture sludge.</title>
        <authorList>
            <person name="Sheng M."/>
        </authorList>
    </citation>
    <scope>NUCLEOTIDE SEQUENCE [LARGE SCALE GENOMIC DNA]</scope>
    <source>
        <strain evidence="2 3">HX-2-15</strain>
    </source>
</reference>
<sequence>MAALHLIRGIALQLFLIVFSMVLVKFVLQIGLFSGEAVFFYRGLKVILVTISAISLLLLAVPFNWIDRKDVLVSFSMMLCVNTLFFTHLPVTADRSVTVFLLGYMSDAKKSAYSKDELESALIEKYIREFKAVDRRMDEQIRTGTVSATNGEYSLTPQGKSLTNLYSKIVEWYEIPDDYVHPLHKKMPRSGEPSSSK</sequence>
<dbReference type="Proteomes" id="UP000310016">
    <property type="component" value="Unassembled WGS sequence"/>
</dbReference>
<dbReference type="EMBL" id="SUMF01000002">
    <property type="protein sequence ID" value="TJZ77402.1"/>
    <property type="molecule type" value="Genomic_DNA"/>
</dbReference>
<protein>
    <submittedName>
        <fullName evidence="2">Uncharacterized protein</fullName>
    </submittedName>
</protein>